<dbReference type="EMBL" id="AP014854">
    <property type="protein sequence ID" value="BAS00329.1"/>
    <property type="molecule type" value="Genomic_DNA"/>
</dbReference>
<evidence type="ECO:0000313" key="1">
    <source>
        <dbReference type="EMBL" id="BAS00329.1"/>
    </source>
</evidence>
<name>A0A182D4N8_BLAVI</name>
<organism evidence="1">
    <name type="scientific">Blastochloris viridis</name>
    <name type="common">Rhodopseudomonas viridis</name>
    <dbReference type="NCBI Taxonomy" id="1079"/>
    <lineage>
        <taxon>Bacteria</taxon>
        <taxon>Pseudomonadati</taxon>
        <taxon>Pseudomonadota</taxon>
        <taxon>Alphaproteobacteria</taxon>
        <taxon>Hyphomicrobiales</taxon>
        <taxon>Blastochloridaceae</taxon>
        <taxon>Blastochloris</taxon>
    </lineage>
</organism>
<gene>
    <name evidence="1" type="ORF">BV133_2735</name>
</gene>
<protein>
    <submittedName>
        <fullName evidence="1">Uncharacterized protein</fullName>
    </submittedName>
</protein>
<sequence length="76" mass="7850">MKTPSASSLRPAAAAAEVGPKARAFSAKGRSGFAKENATYQKLRTSDPIQVAQAGAARSLCNIAKERASYPLVGLS</sequence>
<dbReference type="AlphaFoldDB" id="A0A182D4N8"/>
<reference evidence="1" key="1">
    <citation type="journal article" date="2015" name="Genome Announc.">
        <title>Complete Genome Sequence of the Bacteriochlorophyll b-Producing Photosynthetic Bacterium Blastochloris viridis.</title>
        <authorList>
            <person name="Tsukatani Y."/>
            <person name="Hirose Y."/>
            <person name="Harada J."/>
            <person name="Misawa N."/>
            <person name="Mori K."/>
            <person name="Inoue K."/>
            <person name="Tamiaki H."/>
        </authorList>
    </citation>
    <scope>NUCLEOTIDE SEQUENCE [LARGE SCALE GENOMIC DNA]</scope>
    <source>
        <strain evidence="1">DSM 133</strain>
    </source>
</reference>
<proteinExistence type="predicted"/>
<accession>A0A182D4N8</accession>